<gene>
    <name evidence="1" type="ORF">HYQ45_012563</name>
</gene>
<comment type="caution">
    <text evidence="1">The sequence shown here is derived from an EMBL/GenBank/DDBJ whole genome shotgun (WGS) entry which is preliminary data.</text>
</comment>
<organism evidence="1 2">
    <name type="scientific">Verticillium longisporum</name>
    <name type="common">Verticillium dahliae var. longisporum</name>
    <dbReference type="NCBI Taxonomy" id="100787"/>
    <lineage>
        <taxon>Eukaryota</taxon>
        <taxon>Fungi</taxon>
        <taxon>Dikarya</taxon>
        <taxon>Ascomycota</taxon>
        <taxon>Pezizomycotina</taxon>
        <taxon>Sordariomycetes</taxon>
        <taxon>Hypocreomycetidae</taxon>
        <taxon>Glomerellales</taxon>
        <taxon>Plectosphaerellaceae</taxon>
        <taxon>Verticillium</taxon>
    </lineage>
</organism>
<accession>A0A8I3ALU1</accession>
<protein>
    <submittedName>
        <fullName evidence="1">Uncharacterized protein</fullName>
    </submittedName>
</protein>
<dbReference type="EMBL" id="JAEMWZ010000290">
    <property type="protein sequence ID" value="KAG7127522.1"/>
    <property type="molecule type" value="Genomic_DNA"/>
</dbReference>
<reference evidence="1" key="1">
    <citation type="journal article" date="2021" name="Mol. Plant Pathol.">
        <title>A 20-kb lineage-specific genomic region tames virulence in pathogenic amphidiploid Verticillium longisporum.</title>
        <authorList>
            <person name="Harting R."/>
            <person name="Starke J."/>
            <person name="Kusch H."/>
            <person name="Poggeler S."/>
            <person name="Maurus I."/>
            <person name="Schluter R."/>
            <person name="Landesfeind M."/>
            <person name="Bulla I."/>
            <person name="Nowrousian M."/>
            <person name="de Jonge R."/>
            <person name="Stahlhut G."/>
            <person name="Hoff K.J."/>
            <person name="Asshauer K.P."/>
            <person name="Thurmer A."/>
            <person name="Stanke M."/>
            <person name="Daniel R."/>
            <person name="Morgenstern B."/>
            <person name="Thomma B.P.H.J."/>
            <person name="Kronstad J.W."/>
            <person name="Braus-Stromeyer S.A."/>
            <person name="Braus G.H."/>
        </authorList>
    </citation>
    <scope>NUCLEOTIDE SEQUENCE</scope>
    <source>
        <strain evidence="1">Vl32</strain>
    </source>
</reference>
<sequence>MALRGTRISADILPEVPPGLRAAVAKSHLSKYLEEKRARVKNQDVAPLPPFSLPSLDEAHRLYGAAGGFDDKICIVGAGAAGLYVAMMLKYLGITNVDILELTMPAVGVPHIPLLTLHPVLITTTTWAR</sequence>
<evidence type="ECO:0000313" key="1">
    <source>
        <dbReference type="EMBL" id="KAG7127522.1"/>
    </source>
</evidence>
<dbReference type="OrthoDB" id="7777654at2759"/>
<dbReference type="AlphaFoldDB" id="A0A8I3ALU1"/>
<name>A0A8I3ALU1_VERLO</name>
<dbReference type="Proteomes" id="UP000689129">
    <property type="component" value="Unassembled WGS sequence"/>
</dbReference>
<proteinExistence type="predicted"/>
<evidence type="ECO:0000313" key="2">
    <source>
        <dbReference type="Proteomes" id="UP000689129"/>
    </source>
</evidence>